<accession>A0A0G0M9G2</accession>
<evidence type="ECO:0000313" key="3">
    <source>
        <dbReference type="Proteomes" id="UP000034022"/>
    </source>
</evidence>
<protein>
    <recommendedName>
        <fullName evidence="1">KilA-N DNA-binding domain-containing protein</fullName>
    </recommendedName>
</protein>
<dbReference type="Pfam" id="PF10543">
    <property type="entry name" value="ORF6N"/>
    <property type="match status" value="2"/>
</dbReference>
<feature type="domain" description="KilA-N DNA-binding" evidence="1">
    <location>
        <begin position="12"/>
        <end position="102"/>
    </location>
</feature>
<dbReference type="EMBL" id="LBUU01000005">
    <property type="protein sequence ID" value="KKQ70309.1"/>
    <property type="molecule type" value="Genomic_DNA"/>
</dbReference>
<dbReference type="InterPro" id="IPR018873">
    <property type="entry name" value="KilA-N_DNA-bd_domain"/>
</dbReference>
<reference evidence="2 3" key="1">
    <citation type="journal article" date="2015" name="Nature">
        <title>rRNA introns, odd ribosomes, and small enigmatic genomes across a large radiation of phyla.</title>
        <authorList>
            <person name="Brown C.T."/>
            <person name="Hug L.A."/>
            <person name="Thomas B.C."/>
            <person name="Sharon I."/>
            <person name="Castelle C.J."/>
            <person name="Singh A."/>
            <person name="Wilkins M.J."/>
            <person name="Williams K.H."/>
            <person name="Banfield J.F."/>
        </authorList>
    </citation>
    <scope>NUCLEOTIDE SEQUENCE [LARGE SCALE GENOMIC DNA]</scope>
</reference>
<feature type="domain" description="KilA-N DNA-binding" evidence="1">
    <location>
        <begin position="105"/>
        <end position="143"/>
    </location>
</feature>
<dbReference type="Proteomes" id="UP000034022">
    <property type="component" value="Unassembled WGS sequence"/>
</dbReference>
<gene>
    <name evidence="2" type="ORF">US91_C0005G0014</name>
</gene>
<comment type="caution">
    <text evidence="2">The sequence shown here is derived from an EMBL/GenBank/DDBJ whole genome shotgun (WGS) entry which is preliminary data.</text>
</comment>
<proteinExistence type="predicted"/>
<dbReference type="PATRIC" id="fig|1618638.3.peg.612"/>
<sequence>MENLIPLEKIENKILLIRGEKVMLDRDLAGFYGVDTRSLNQAVKRNIERFPDDFMFQLTRMEAEFLEREGIIDNLKSQIVISNAKNIKKSHSSRSQIVILNEKSGENSQSSKSQIVTLNNRGKNIKYLPYVFTEQGVAMLSSVLKSKRAVETNIIIMRAFVNIRKLVYSYKDLADKIMQIEKDSNKKFSLIFKILDLLMAEGMSESLIFT</sequence>
<evidence type="ECO:0000259" key="1">
    <source>
        <dbReference type="Pfam" id="PF10543"/>
    </source>
</evidence>
<organism evidence="2 3">
    <name type="scientific">Candidatus Falkowbacteria bacterium GW2011_GWE1_38_31</name>
    <dbReference type="NCBI Taxonomy" id="1618638"/>
    <lineage>
        <taxon>Bacteria</taxon>
        <taxon>Candidatus Falkowiibacteriota</taxon>
    </lineage>
</organism>
<evidence type="ECO:0000313" key="2">
    <source>
        <dbReference type="EMBL" id="KKQ70309.1"/>
    </source>
</evidence>
<name>A0A0G0M9G2_9BACT</name>
<dbReference type="AlphaFoldDB" id="A0A0G0M9G2"/>